<dbReference type="EMBL" id="VSSQ01121979">
    <property type="protein sequence ID" value="MPN54093.1"/>
    <property type="molecule type" value="Genomic_DNA"/>
</dbReference>
<evidence type="ECO:0000313" key="2">
    <source>
        <dbReference type="EMBL" id="MPN54093.1"/>
    </source>
</evidence>
<accession>A0A645J3N1</accession>
<organism evidence="2">
    <name type="scientific">bioreactor metagenome</name>
    <dbReference type="NCBI Taxonomy" id="1076179"/>
    <lineage>
        <taxon>unclassified sequences</taxon>
        <taxon>metagenomes</taxon>
        <taxon>ecological metagenomes</taxon>
    </lineage>
</organism>
<gene>
    <name evidence="2" type="primary">hss</name>
    <name evidence="2" type="ORF">SDC9_201762</name>
</gene>
<protein>
    <submittedName>
        <fullName evidence="2">Homospermidine synthase</fullName>
        <ecNumber evidence="2">2.5.1.44</ecNumber>
    </submittedName>
</protein>
<dbReference type="EC" id="2.5.1.44" evidence="2"/>
<keyword evidence="1" id="KW-0812">Transmembrane</keyword>
<feature type="transmembrane region" description="Helical" evidence="1">
    <location>
        <begin position="12"/>
        <end position="32"/>
    </location>
</feature>
<keyword evidence="1" id="KW-0472">Membrane</keyword>
<dbReference type="Gene3D" id="3.30.360.30">
    <property type="entry name" value="homospermidine synthase like"/>
    <property type="match status" value="1"/>
</dbReference>
<dbReference type="InterPro" id="IPR023181">
    <property type="entry name" value="Homospermid_syn-like_C"/>
</dbReference>
<keyword evidence="1" id="KW-1133">Transmembrane helix</keyword>
<proteinExistence type="predicted"/>
<comment type="caution">
    <text evidence="2">The sequence shown here is derived from an EMBL/GenBank/DDBJ whole genome shotgun (WGS) entry which is preliminary data.</text>
</comment>
<dbReference type="Gene3D" id="3.40.50.720">
    <property type="entry name" value="NAD(P)-binding Rossmann-like Domain"/>
    <property type="match status" value="1"/>
</dbReference>
<dbReference type="GO" id="GO:0047296">
    <property type="term" value="F:homospermidine synthase activity"/>
    <property type="evidence" value="ECO:0007669"/>
    <property type="project" value="UniProtKB-EC"/>
</dbReference>
<reference evidence="2" key="1">
    <citation type="submission" date="2019-08" db="EMBL/GenBank/DDBJ databases">
        <authorList>
            <person name="Kucharzyk K."/>
            <person name="Murdoch R.W."/>
            <person name="Higgins S."/>
            <person name="Loffler F."/>
        </authorList>
    </citation>
    <scope>NUCLEOTIDE SEQUENCE</scope>
</reference>
<sequence>MGIEEARSLAPGQNATTVQVAAGIVAAILWMLENPRAGIKTPEDLPHDFVLDFARPYLGKFISTPSDWTPLENRKIFFKENPAVKHNPDPWQFENFLFVG</sequence>
<name>A0A645J3N1_9ZZZZ</name>
<keyword evidence="2" id="KW-0808">Transferase</keyword>
<dbReference type="AlphaFoldDB" id="A0A645J3N1"/>
<evidence type="ECO:0000256" key="1">
    <source>
        <dbReference type="SAM" id="Phobius"/>
    </source>
</evidence>